<gene>
    <name evidence="1" type="ORF">K3G42_018781</name>
</gene>
<protein>
    <submittedName>
        <fullName evidence="1">Uncharacterized protein</fullName>
    </submittedName>
</protein>
<reference evidence="1" key="1">
    <citation type="submission" date="2021-08" db="EMBL/GenBank/DDBJ databases">
        <title>The first chromosome-level gecko genome reveals the dynamic sex chromosomes of Neotropical dwarf geckos (Sphaerodactylidae: Sphaerodactylus).</title>
        <authorList>
            <person name="Pinto B.J."/>
            <person name="Keating S.E."/>
            <person name="Gamble T."/>
        </authorList>
    </citation>
    <scope>NUCLEOTIDE SEQUENCE</scope>
    <source>
        <strain evidence="1">TG3544</strain>
    </source>
</reference>
<evidence type="ECO:0000313" key="1">
    <source>
        <dbReference type="EMBL" id="KAH7998659.1"/>
    </source>
</evidence>
<dbReference type="EMBL" id="CM037625">
    <property type="protein sequence ID" value="KAH7998659.1"/>
    <property type="molecule type" value="Genomic_DNA"/>
</dbReference>
<evidence type="ECO:0000313" key="2">
    <source>
        <dbReference type="Proteomes" id="UP000827872"/>
    </source>
</evidence>
<organism evidence="1 2">
    <name type="scientific">Sphaerodactylus townsendi</name>
    <dbReference type="NCBI Taxonomy" id="933632"/>
    <lineage>
        <taxon>Eukaryota</taxon>
        <taxon>Metazoa</taxon>
        <taxon>Chordata</taxon>
        <taxon>Craniata</taxon>
        <taxon>Vertebrata</taxon>
        <taxon>Euteleostomi</taxon>
        <taxon>Lepidosauria</taxon>
        <taxon>Squamata</taxon>
        <taxon>Bifurcata</taxon>
        <taxon>Gekkota</taxon>
        <taxon>Sphaerodactylidae</taxon>
        <taxon>Sphaerodactylus</taxon>
    </lineage>
</organism>
<sequence>MDVHNPAQELRPKQQAQLLREVFQQQQEAQAAVMQDMGEAQALLKEEKVLPKALSKEEKAYYDLLKATILNHFVFSPETYQQKLRALTFPKAARTKVHGLVEQ</sequence>
<proteinExistence type="predicted"/>
<comment type="caution">
    <text evidence="1">The sequence shown here is derived from an EMBL/GenBank/DDBJ whole genome shotgun (WGS) entry which is preliminary data.</text>
</comment>
<accession>A0ACB8F1D6</accession>
<name>A0ACB8F1D6_9SAUR</name>
<keyword evidence="2" id="KW-1185">Reference proteome</keyword>
<dbReference type="Proteomes" id="UP000827872">
    <property type="component" value="Linkage Group LG12"/>
</dbReference>